<keyword evidence="4" id="KW-0804">Transcription</keyword>
<dbReference type="Pfam" id="PF00356">
    <property type="entry name" value="LacI"/>
    <property type="match status" value="1"/>
</dbReference>
<dbReference type="EMBL" id="NHON01000004">
    <property type="protein sequence ID" value="OWJ68493.1"/>
    <property type="molecule type" value="Genomic_DNA"/>
</dbReference>
<dbReference type="PANTHER" id="PTHR30146:SF148">
    <property type="entry name" value="HTH-TYPE TRANSCRIPTIONAL REPRESSOR PURR-RELATED"/>
    <property type="match status" value="1"/>
</dbReference>
<dbReference type="Proteomes" id="UP000196655">
    <property type="component" value="Unassembled WGS sequence"/>
</dbReference>
<evidence type="ECO:0000313" key="7">
    <source>
        <dbReference type="Proteomes" id="UP000196655"/>
    </source>
</evidence>
<comment type="caution">
    <text evidence="6">The sequence shown here is derived from an EMBL/GenBank/DDBJ whole genome shotgun (WGS) entry which is preliminary data.</text>
</comment>
<sequence length="366" mass="39012">MSRNSAAICLFETFQKSYHPIRDLATASGTMATLRDVANRAGVSIGSVSAVVNRTAPVSAALRQRVLAAIEELGYAPDGVARSLKTGRTRTIGLIIPDLTNPLFAALAAAIERACDAAGYALVLCASADDPEKELRHLQLMRTQRADGLVLVLSGVEPGNAEAIRRLVTVPAVLVDRTLRGLAEFDSVMLDDRAAARMAVEYMIRSGHRRIGVITGRPGISTATDRFDGYREALDEAGIVFDEDLAVCGDFQIETAKDATAALLHRRPRPTAIFSTSNLTTIGVMRAVAEQGFRCPKDVSVAGIGDFEWSTAFSPGLTAVVQPVREMGERAVECLLARLDGAPPAGPVRAVFAPQLAVRESCRVIG</sequence>
<dbReference type="Gene3D" id="1.10.260.40">
    <property type="entry name" value="lambda repressor-like DNA-binding domains"/>
    <property type="match status" value="1"/>
</dbReference>
<dbReference type="CDD" id="cd01392">
    <property type="entry name" value="HTH_LacI"/>
    <property type="match status" value="1"/>
</dbReference>
<evidence type="ECO:0000256" key="1">
    <source>
        <dbReference type="ARBA" id="ARBA00022491"/>
    </source>
</evidence>
<evidence type="ECO:0000256" key="4">
    <source>
        <dbReference type="ARBA" id="ARBA00023163"/>
    </source>
</evidence>
<keyword evidence="2" id="KW-0805">Transcription regulation</keyword>
<dbReference type="Gene3D" id="3.40.50.2300">
    <property type="match status" value="2"/>
</dbReference>
<dbReference type="SMART" id="SM00354">
    <property type="entry name" value="HTH_LACI"/>
    <property type="match status" value="1"/>
</dbReference>
<dbReference type="CDD" id="cd06267">
    <property type="entry name" value="PBP1_LacI_sugar_binding-like"/>
    <property type="match status" value="1"/>
</dbReference>
<dbReference type="PROSITE" id="PS00356">
    <property type="entry name" value="HTH_LACI_1"/>
    <property type="match status" value="1"/>
</dbReference>
<evidence type="ECO:0000256" key="2">
    <source>
        <dbReference type="ARBA" id="ARBA00023015"/>
    </source>
</evidence>
<name>A0A211ZTB1_9PROT</name>
<keyword evidence="7" id="KW-1185">Reference proteome</keyword>
<dbReference type="PANTHER" id="PTHR30146">
    <property type="entry name" value="LACI-RELATED TRANSCRIPTIONAL REPRESSOR"/>
    <property type="match status" value="1"/>
</dbReference>
<keyword evidence="3" id="KW-0238">DNA-binding</keyword>
<protein>
    <recommendedName>
        <fullName evidence="5">HTH lacI-type domain-containing protein</fullName>
    </recommendedName>
</protein>
<dbReference type="InterPro" id="IPR000843">
    <property type="entry name" value="HTH_LacI"/>
</dbReference>
<dbReference type="GO" id="GO:0003700">
    <property type="term" value="F:DNA-binding transcription factor activity"/>
    <property type="evidence" value="ECO:0007669"/>
    <property type="project" value="TreeGrafter"/>
</dbReference>
<dbReference type="AlphaFoldDB" id="A0A211ZTB1"/>
<dbReference type="STRING" id="1122125.GCA_000423185_04402"/>
<dbReference type="GO" id="GO:0000976">
    <property type="term" value="F:transcription cis-regulatory region binding"/>
    <property type="evidence" value="ECO:0007669"/>
    <property type="project" value="TreeGrafter"/>
</dbReference>
<dbReference type="InterPro" id="IPR028082">
    <property type="entry name" value="Peripla_BP_I"/>
</dbReference>
<dbReference type="PROSITE" id="PS50932">
    <property type="entry name" value="HTH_LACI_2"/>
    <property type="match status" value="1"/>
</dbReference>
<organism evidence="6 7">
    <name type="scientific">Inquilinus limosus</name>
    <dbReference type="NCBI Taxonomy" id="171674"/>
    <lineage>
        <taxon>Bacteria</taxon>
        <taxon>Pseudomonadati</taxon>
        <taxon>Pseudomonadota</taxon>
        <taxon>Alphaproteobacteria</taxon>
        <taxon>Rhodospirillales</taxon>
        <taxon>Rhodospirillaceae</taxon>
        <taxon>Inquilinus</taxon>
    </lineage>
</organism>
<dbReference type="OrthoDB" id="9772505at2"/>
<dbReference type="SUPFAM" id="SSF53822">
    <property type="entry name" value="Periplasmic binding protein-like I"/>
    <property type="match status" value="1"/>
</dbReference>
<dbReference type="InterPro" id="IPR046335">
    <property type="entry name" value="LacI/GalR-like_sensor"/>
</dbReference>
<evidence type="ECO:0000313" key="6">
    <source>
        <dbReference type="EMBL" id="OWJ68493.1"/>
    </source>
</evidence>
<dbReference type="InterPro" id="IPR010982">
    <property type="entry name" value="Lambda_DNA-bd_dom_sf"/>
</dbReference>
<evidence type="ECO:0000259" key="5">
    <source>
        <dbReference type="PROSITE" id="PS50932"/>
    </source>
</evidence>
<reference evidence="7" key="1">
    <citation type="submission" date="2017-05" db="EMBL/GenBank/DDBJ databases">
        <authorList>
            <person name="Macchi M."/>
            <person name="Festa S."/>
            <person name="Coppotelli B.M."/>
            <person name="Morelli I.S."/>
        </authorList>
    </citation>
    <scope>NUCLEOTIDE SEQUENCE [LARGE SCALE GENOMIC DNA]</scope>
    <source>
        <strain evidence="7">I</strain>
    </source>
</reference>
<keyword evidence="1" id="KW-0678">Repressor</keyword>
<feature type="domain" description="HTH lacI-type" evidence="5">
    <location>
        <begin position="32"/>
        <end position="86"/>
    </location>
</feature>
<gene>
    <name evidence="6" type="ORF">BWR60_03545</name>
</gene>
<proteinExistence type="predicted"/>
<evidence type="ECO:0000256" key="3">
    <source>
        <dbReference type="ARBA" id="ARBA00023125"/>
    </source>
</evidence>
<accession>A0A211ZTB1</accession>
<dbReference type="Pfam" id="PF13377">
    <property type="entry name" value="Peripla_BP_3"/>
    <property type="match status" value="1"/>
</dbReference>
<dbReference type="SUPFAM" id="SSF47413">
    <property type="entry name" value="lambda repressor-like DNA-binding domains"/>
    <property type="match status" value="1"/>
</dbReference>